<organism evidence="2 3">
    <name type="scientific">Pseudomonas brassicacearum</name>
    <dbReference type="NCBI Taxonomy" id="930166"/>
    <lineage>
        <taxon>Bacteria</taxon>
        <taxon>Pseudomonadati</taxon>
        <taxon>Pseudomonadota</taxon>
        <taxon>Gammaproteobacteria</taxon>
        <taxon>Pseudomonadales</taxon>
        <taxon>Pseudomonadaceae</taxon>
        <taxon>Pseudomonas</taxon>
    </lineage>
</organism>
<dbReference type="RefSeq" id="WP_123432007.1">
    <property type="nucleotide sequence ID" value="NZ_MOBK01000001.1"/>
</dbReference>
<dbReference type="EMBL" id="MOBK01000001">
    <property type="protein sequence ID" value="RON24631.1"/>
    <property type="molecule type" value="Genomic_DNA"/>
</dbReference>
<evidence type="ECO:0000313" key="3">
    <source>
        <dbReference type="Proteomes" id="UP000285636"/>
    </source>
</evidence>
<evidence type="ECO:0000259" key="1">
    <source>
        <dbReference type="Pfam" id="PF13472"/>
    </source>
</evidence>
<dbReference type="InterPro" id="IPR036514">
    <property type="entry name" value="SGNH_hydro_sf"/>
</dbReference>
<reference evidence="2 3" key="1">
    <citation type="submission" date="2016-10" db="EMBL/GenBank/DDBJ databases">
        <title>Comparative genome analysis of multiple Pseudomonas spp. focuses on biocontrol and plant growth promoting traits.</title>
        <authorList>
            <person name="Tao X.-Y."/>
            <person name="Taylor C.G."/>
        </authorList>
    </citation>
    <scope>NUCLEOTIDE SEQUENCE [LARGE SCALE GENOMIC DNA]</scope>
    <source>
        <strain evidence="2 3">38D7</strain>
    </source>
</reference>
<accession>A0A423IGR0</accession>
<name>A0A423IGR0_9PSED</name>
<dbReference type="Gene3D" id="3.40.50.1110">
    <property type="entry name" value="SGNH hydrolase"/>
    <property type="match status" value="1"/>
</dbReference>
<dbReference type="Proteomes" id="UP000285636">
    <property type="component" value="Unassembled WGS sequence"/>
</dbReference>
<dbReference type="InterPro" id="IPR013830">
    <property type="entry name" value="SGNH_hydro"/>
</dbReference>
<gene>
    <name evidence="2" type="ORF">BK660_02880</name>
</gene>
<dbReference type="AlphaFoldDB" id="A0A423IGR0"/>
<feature type="domain" description="SGNH hydrolase-type esterase" evidence="1">
    <location>
        <begin position="52"/>
        <end position="220"/>
    </location>
</feature>
<dbReference type="SUPFAM" id="SSF52266">
    <property type="entry name" value="SGNH hydrolase"/>
    <property type="match status" value="1"/>
</dbReference>
<evidence type="ECO:0000313" key="2">
    <source>
        <dbReference type="EMBL" id="RON24631.1"/>
    </source>
</evidence>
<dbReference type="CDD" id="cd01836">
    <property type="entry name" value="FeeA_FeeB_like"/>
    <property type="match status" value="1"/>
</dbReference>
<sequence>MNHTETLAKILLGPLLLMQGIYTRKVTPRLPEAEGERQGKAGSGEHLRLLIVGDSAAAGVGASTQDEALSGQLVSQLAHDYRVSWTLWARSGLDSQALLALLDDNASQPFDVALVSIGVNDVTSTLVADEWVARQHRLIGVLREKFAVKQIVLSPLPPMHLFPALPQPLRWYLGLRASAFNTRLAELAERIDHCTLLTTRLAPVNGSMARDGFHPGPAIYSQWAGDVAAVIGQRFRKNTPLDIEQPTIKIQE</sequence>
<proteinExistence type="predicted"/>
<protein>
    <submittedName>
        <fullName evidence="2">Lipase</fullName>
    </submittedName>
</protein>
<dbReference type="GO" id="GO:0016788">
    <property type="term" value="F:hydrolase activity, acting on ester bonds"/>
    <property type="evidence" value="ECO:0007669"/>
    <property type="project" value="UniProtKB-ARBA"/>
</dbReference>
<comment type="caution">
    <text evidence="2">The sequence shown here is derived from an EMBL/GenBank/DDBJ whole genome shotgun (WGS) entry which is preliminary data.</text>
</comment>
<dbReference type="Pfam" id="PF13472">
    <property type="entry name" value="Lipase_GDSL_2"/>
    <property type="match status" value="1"/>
</dbReference>